<name>A0A1Y2JXP3_BRAJP</name>
<comment type="caution">
    <text evidence="1">The sequence shown here is derived from an EMBL/GenBank/DDBJ whole genome shotgun (WGS) entry which is preliminary data.</text>
</comment>
<gene>
    <name evidence="1" type="ORF">BSZ19_01610</name>
</gene>
<proteinExistence type="predicted"/>
<accession>A0A1Y2JXP3</accession>
<dbReference type="PROSITE" id="PS51257">
    <property type="entry name" value="PROKAR_LIPOPROTEIN"/>
    <property type="match status" value="1"/>
</dbReference>
<protein>
    <recommendedName>
        <fullName evidence="3">EexN family lipoprotein</fullName>
    </recommendedName>
</protein>
<dbReference type="AlphaFoldDB" id="A0A1Y2JXP3"/>
<dbReference type="Proteomes" id="UP000193335">
    <property type="component" value="Unassembled WGS sequence"/>
</dbReference>
<dbReference type="RefSeq" id="WP_085398259.1">
    <property type="nucleotide sequence ID" value="NZ_NAFL01000156.1"/>
</dbReference>
<sequence>MRMRLAIVLLNVAAAALTGCNDANEGEHVKTVGWFLDHRDELAMALKACRDNPGERGKTPDCINANEARKKAFVKEMKDAIK</sequence>
<evidence type="ECO:0000313" key="2">
    <source>
        <dbReference type="Proteomes" id="UP000193335"/>
    </source>
</evidence>
<reference evidence="1 2" key="1">
    <citation type="submission" date="2017-03" db="EMBL/GenBank/DDBJ databases">
        <title>Whole genome sequences of fourteen strains of Bradyrhizobium canariense and one strain of Bradyrhizobium japonicum isolated from Lupinus (Papilionoideae: Genisteae) species in Algeria.</title>
        <authorList>
            <person name="Crovadore J."/>
            <person name="Chekireb D."/>
            <person name="Brachmann A."/>
            <person name="Chablais R."/>
            <person name="Cochard B."/>
            <person name="Lefort F."/>
        </authorList>
    </citation>
    <scope>NUCLEOTIDE SEQUENCE [LARGE SCALE GENOMIC DNA]</scope>
    <source>
        <strain evidence="1 2">UBMA197</strain>
    </source>
</reference>
<dbReference type="EMBL" id="NAFL01000156">
    <property type="protein sequence ID" value="OSJ36975.1"/>
    <property type="molecule type" value="Genomic_DNA"/>
</dbReference>
<evidence type="ECO:0008006" key="3">
    <source>
        <dbReference type="Google" id="ProtNLM"/>
    </source>
</evidence>
<organism evidence="1 2">
    <name type="scientific">Bradyrhizobium japonicum</name>
    <dbReference type="NCBI Taxonomy" id="375"/>
    <lineage>
        <taxon>Bacteria</taxon>
        <taxon>Pseudomonadati</taxon>
        <taxon>Pseudomonadota</taxon>
        <taxon>Alphaproteobacteria</taxon>
        <taxon>Hyphomicrobiales</taxon>
        <taxon>Nitrobacteraceae</taxon>
        <taxon>Bradyrhizobium</taxon>
    </lineage>
</organism>
<dbReference type="InterPro" id="IPR047937">
    <property type="entry name" value="Eex_IncN-like"/>
</dbReference>
<dbReference type="NCBIfam" id="NF033894">
    <property type="entry name" value="Eex_IncN"/>
    <property type="match status" value="1"/>
</dbReference>
<evidence type="ECO:0000313" key="1">
    <source>
        <dbReference type="EMBL" id="OSJ36975.1"/>
    </source>
</evidence>